<dbReference type="Proteomes" id="UP000712281">
    <property type="component" value="Unassembled WGS sequence"/>
</dbReference>
<sequence length="109" mass="12242">MLKARVNLAGNEHSKSDSDIKEAESDKERKNNKTGETEDSQKETKSILNTLPESSSKRLVKKNKKITRSLRRVLQESSRPAEDENLLSGTAREITERTIAVAILLESSF</sequence>
<accession>A0A8S9HBU4</accession>
<evidence type="ECO:0000256" key="1">
    <source>
        <dbReference type="SAM" id="MobiDB-lite"/>
    </source>
</evidence>
<comment type="caution">
    <text evidence="2">The sequence shown here is derived from an EMBL/GenBank/DDBJ whole genome shotgun (WGS) entry which is preliminary data.</text>
</comment>
<dbReference type="AlphaFoldDB" id="A0A8S9HBU4"/>
<proteinExistence type="predicted"/>
<evidence type="ECO:0000313" key="2">
    <source>
        <dbReference type="EMBL" id="KAF2554296.1"/>
    </source>
</evidence>
<feature type="compositionally biased region" description="Basic and acidic residues" evidence="1">
    <location>
        <begin position="12"/>
        <end position="45"/>
    </location>
</feature>
<name>A0A8S9HBU4_BRACR</name>
<evidence type="ECO:0000313" key="3">
    <source>
        <dbReference type="Proteomes" id="UP000712281"/>
    </source>
</evidence>
<dbReference type="EMBL" id="QGKW02001988">
    <property type="protein sequence ID" value="KAF2554296.1"/>
    <property type="molecule type" value="Genomic_DNA"/>
</dbReference>
<protein>
    <submittedName>
        <fullName evidence="2">Uncharacterized protein</fullName>
    </submittedName>
</protein>
<feature type="region of interest" description="Disordered" evidence="1">
    <location>
        <begin position="1"/>
        <end position="90"/>
    </location>
</feature>
<organism evidence="2 3">
    <name type="scientific">Brassica cretica</name>
    <name type="common">Mustard</name>
    <dbReference type="NCBI Taxonomy" id="69181"/>
    <lineage>
        <taxon>Eukaryota</taxon>
        <taxon>Viridiplantae</taxon>
        <taxon>Streptophyta</taxon>
        <taxon>Embryophyta</taxon>
        <taxon>Tracheophyta</taxon>
        <taxon>Spermatophyta</taxon>
        <taxon>Magnoliopsida</taxon>
        <taxon>eudicotyledons</taxon>
        <taxon>Gunneridae</taxon>
        <taxon>Pentapetalae</taxon>
        <taxon>rosids</taxon>
        <taxon>malvids</taxon>
        <taxon>Brassicales</taxon>
        <taxon>Brassicaceae</taxon>
        <taxon>Brassiceae</taxon>
        <taxon>Brassica</taxon>
    </lineage>
</organism>
<gene>
    <name evidence="2" type="ORF">F2Q68_00038030</name>
</gene>
<feature type="compositionally biased region" description="Basic residues" evidence="1">
    <location>
        <begin position="58"/>
        <end position="71"/>
    </location>
</feature>
<reference evidence="2" key="1">
    <citation type="submission" date="2019-12" db="EMBL/GenBank/DDBJ databases">
        <title>Genome sequencing and annotation of Brassica cretica.</title>
        <authorList>
            <person name="Studholme D.J."/>
            <person name="Sarris P.F."/>
        </authorList>
    </citation>
    <scope>NUCLEOTIDE SEQUENCE</scope>
    <source>
        <strain evidence="2">PFS-001/15</strain>
        <tissue evidence="2">Leaf</tissue>
    </source>
</reference>